<sequence>MGESELDGEVRYQKADNGRKNWKNTPRPTSPGALRVTNRFLEIANAYSTIHPLLNAFVQEIKELTKCSGIGIRLLDCDGNIPYEAYSGFPDEFYNQENQLSIKKDSCLCVDIMREVKKPRLQSFYTEKGSFYIGGITSFKSQHEQDAEIKSPSGGRGACPAFGYETLCLIPIKLREKIIGLIHLADHRKDAISPSRLAMLEQAAMQLGGAIVRVQNDNELQLYRHNLEIMVRDRTAELRHVNEMLERKFEESERLSSSLRLSRQRYDLLFQASNFAIFVHHPTQDGRPGCFFEVNDTACQLLGYSREELLSLTPNDIVDLGKVKITPSEAISLLKVKKELLVESILKKKDGSNVPVEVNIHQSSLEGSPIVLSTVRDISVRKRLESEVKSSQEALDLMLAQMPCILWTMDKDLRYTSAQGLGLKLSGREPRDLVGKTIFEYSPRFNENSPLIIAYRKSLTGIPQMVEQQSTLNERVFLIYMQPMYGSLNSICGIVGVSVDITERKRTELDLLDKEERLSELAKAYVHAQEEQRQWLSLEIHDRVIQPMSAVYQQLQALTPQINSVPGIADGLNRAVEISEDVINETRAVMKELYPATLSRYGLIKILREELNKLQDQTGIRTDFKYPEGFECPESLDTTLYRIFHEAILNITNHSGATRVSVTLVQQDHQIRLSVTDDGIGFDAGSIDKTIGGLVCMRRRTEIMGGKFDVNSKSGGGTSICSTLPIPKVADQE</sequence>
<name>A0A1P8F5G4_9CHLR</name>
<dbReference type="SMART" id="SM00091">
    <property type="entry name" value="PAS"/>
    <property type="match status" value="2"/>
</dbReference>
<dbReference type="Proteomes" id="UP000185934">
    <property type="component" value="Chromosome"/>
</dbReference>
<dbReference type="RefSeq" id="WP_076003510.1">
    <property type="nucleotide sequence ID" value="NZ_CP018258.1"/>
</dbReference>
<evidence type="ECO:0000256" key="4">
    <source>
        <dbReference type="SAM" id="Coils"/>
    </source>
</evidence>
<keyword evidence="3" id="KW-0902">Two-component regulatory system</keyword>
<dbReference type="Pfam" id="PF01590">
    <property type="entry name" value="GAF"/>
    <property type="match status" value="1"/>
</dbReference>
<dbReference type="InterPro" id="IPR003594">
    <property type="entry name" value="HATPase_dom"/>
</dbReference>
<dbReference type="Pfam" id="PF07730">
    <property type="entry name" value="HisKA_3"/>
    <property type="match status" value="1"/>
</dbReference>
<evidence type="ECO:0000313" key="7">
    <source>
        <dbReference type="EMBL" id="APV43727.1"/>
    </source>
</evidence>
<dbReference type="InterPro" id="IPR011712">
    <property type="entry name" value="Sig_transdc_His_kin_sub3_dim/P"/>
</dbReference>
<keyword evidence="2" id="KW-0418">Kinase</keyword>
<reference evidence="8" key="1">
    <citation type="submission" date="2016-11" db="EMBL/GenBank/DDBJ databases">
        <title>Dehalogenimonas formicexedens sp. nov., a chlorinated alkane respiring bacterium isolated from contaminated groundwater.</title>
        <authorList>
            <person name="Key T.A."/>
            <person name="Bowman K.S."/>
            <person name="Lee I."/>
            <person name="Chun J."/>
            <person name="Albuquerque L."/>
            <person name="da Costa M.S."/>
            <person name="Rainey F.A."/>
            <person name="Moe W.M."/>
        </authorList>
    </citation>
    <scope>NUCLEOTIDE SEQUENCE [LARGE SCALE GENOMIC DNA]</scope>
    <source>
        <strain evidence="8">NSZ-14</strain>
    </source>
</reference>
<protein>
    <submittedName>
        <fullName evidence="7">PAS domain S-box-containing protein</fullName>
    </submittedName>
</protein>
<dbReference type="Gene3D" id="3.30.565.10">
    <property type="entry name" value="Histidine kinase-like ATPase, C-terminal domain"/>
    <property type="match status" value="1"/>
</dbReference>
<dbReference type="SUPFAM" id="SSF55785">
    <property type="entry name" value="PYP-like sensor domain (PAS domain)"/>
    <property type="match status" value="2"/>
</dbReference>
<dbReference type="Gene3D" id="3.30.450.40">
    <property type="match status" value="1"/>
</dbReference>
<dbReference type="NCBIfam" id="TIGR00229">
    <property type="entry name" value="sensory_box"/>
    <property type="match status" value="1"/>
</dbReference>
<dbReference type="SUPFAM" id="SSF55781">
    <property type="entry name" value="GAF domain-like"/>
    <property type="match status" value="1"/>
</dbReference>
<dbReference type="AlphaFoldDB" id="A0A1P8F5G4"/>
<dbReference type="GO" id="GO:0046983">
    <property type="term" value="F:protein dimerization activity"/>
    <property type="evidence" value="ECO:0007669"/>
    <property type="project" value="InterPro"/>
</dbReference>
<dbReference type="InterPro" id="IPR003018">
    <property type="entry name" value="GAF"/>
</dbReference>
<dbReference type="InterPro" id="IPR050482">
    <property type="entry name" value="Sensor_HK_TwoCompSys"/>
</dbReference>
<dbReference type="STRING" id="1839801.Dform_00367"/>
<dbReference type="Pfam" id="PF02518">
    <property type="entry name" value="HATPase_c"/>
    <property type="match status" value="1"/>
</dbReference>
<dbReference type="GO" id="GO:0000155">
    <property type="term" value="F:phosphorelay sensor kinase activity"/>
    <property type="evidence" value="ECO:0007669"/>
    <property type="project" value="InterPro"/>
</dbReference>
<accession>A0A1P8F5G4</accession>
<evidence type="ECO:0000256" key="1">
    <source>
        <dbReference type="ARBA" id="ARBA00022679"/>
    </source>
</evidence>
<dbReference type="Pfam" id="PF13426">
    <property type="entry name" value="PAS_9"/>
    <property type="match status" value="1"/>
</dbReference>
<feature type="domain" description="Histidine kinase" evidence="6">
    <location>
        <begin position="539"/>
        <end position="728"/>
    </location>
</feature>
<dbReference type="InterPro" id="IPR013656">
    <property type="entry name" value="PAS_4"/>
</dbReference>
<dbReference type="Pfam" id="PF08448">
    <property type="entry name" value="PAS_4"/>
    <property type="match status" value="1"/>
</dbReference>
<keyword evidence="1" id="KW-0808">Transferase</keyword>
<evidence type="ECO:0000256" key="3">
    <source>
        <dbReference type="ARBA" id="ARBA00023012"/>
    </source>
</evidence>
<dbReference type="EMBL" id="CP018258">
    <property type="protein sequence ID" value="APV43727.1"/>
    <property type="molecule type" value="Genomic_DNA"/>
</dbReference>
<dbReference type="Gene3D" id="3.30.450.20">
    <property type="entry name" value="PAS domain"/>
    <property type="match status" value="2"/>
</dbReference>
<keyword evidence="4" id="KW-0175">Coiled coil</keyword>
<dbReference type="Gene3D" id="1.20.5.1930">
    <property type="match status" value="1"/>
</dbReference>
<feature type="coiled-coil region" evidence="4">
    <location>
        <begin position="504"/>
        <end position="531"/>
    </location>
</feature>
<dbReference type="PROSITE" id="PS50109">
    <property type="entry name" value="HIS_KIN"/>
    <property type="match status" value="1"/>
</dbReference>
<evidence type="ECO:0000259" key="6">
    <source>
        <dbReference type="PROSITE" id="PS50109"/>
    </source>
</evidence>
<organism evidence="7 8">
    <name type="scientific">Dehalogenimonas formicexedens</name>
    <dbReference type="NCBI Taxonomy" id="1839801"/>
    <lineage>
        <taxon>Bacteria</taxon>
        <taxon>Bacillati</taxon>
        <taxon>Chloroflexota</taxon>
        <taxon>Dehalococcoidia</taxon>
        <taxon>Dehalococcoidales</taxon>
        <taxon>Dehalococcoidaceae</taxon>
        <taxon>Dehalogenimonas</taxon>
    </lineage>
</organism>
<evidence type="ECO:0000256" key="2">
    <source>
        <dbReference type="ARBA" id="ARBA00022777"/>
    </source>
</evidence>
<dbReference type="InterPro" id="IPR000014">
    <property type="entry name" value="PAS"/>
</dbReference>
<evidence type="ECO:0000256" key="5">
    <source>
        <dbReference type="SAM" id="MobiDB-lite"/>
    </source>
</evidence>
<dbReference type="CDD" id="cd00130">
    <property type="entry name" value="PAS"/>
    <property type="match status" value="1"/>
</dbReference>
<dbReference type="KEGG" id="dfo:Dform_00367"/>
<feature type="compositionally biased region" description="Basic and acidic residues" evidence="5">
    <location>
        <begin position="8"/>
        <end position="19"/>
    </location>
</feature>
<dbReference type="PANTHER" id="PTHR24421">
    <property type="entry name" value="NITRATE/NITRITE SENSOR PROTEIN NARX-RELATED"/>
    <property type="match status" value="1"/>
</dbReference>
<dbReference type="OrthoDB" id="9815750at2"/>
<keyword evidence="8" id="KW-1185">Reference proteome</keyword>
<dbReference type="InterPro" id="IPR035965">
    <property type="entry name" value="PAS-like_dom_sf"/>
</dbReference>
<gene>
    <name evidence="7" type="ORF">Dform_00367</name>
</gene>
<dbReference type="InterPro" id="IPR036890">
    <property type="entry name" value="HATPase_C_sf"/>
</dbReference>
<dbReference type="InterPro" id="IPR029016">
    <property type="entry name" value="GAF-like_dom_sf"/>
</dbReference>
<evidence type="ECO:0000313" key="8">
    <source>
        <dbReference type="Proteomes" id="UP000185934"/>
    </source>
</evidence>
<dbReference type="CDD" id="cd16917">
    <property type="entry name" value="HATPase_UhpB-NarQ-NarX-like"/>
    <property type="match status" value="1"/>
</dbReference>
<proteinExistence type="predicted"/>
<dbReference type="SUPFAM" id="SSF55874">
    <property type="entry name" value="ATPase domain of HSP90 chaperone/DNA topoisomerase II/histidine kinase"/>
    <property type="match status" value="1"/>
</dbReference>
<dbReference type="GO" id="GO:0016020">
    <property type="term" value="C:membrane"/>
    <property type="evidence" value="ECO:0007669"/>
    <property type="project" value="InterPro"/>
</dbReference>
<dbReference type="InterPro" id="IPR005467">
    <property type="entry name" value="His_kinase_dom"/>
</dbReference>
<feature type="region of interest" description="Disordered" evidence="5">
    <location>
        <begin position="1"/>
        <end position="31"/>
    </location>
</feature>
<dbReference type="SMART" id="SM00387">
    <property type="entry name" value="HATPase_c"/>
    <property type="match status" value="1"/>
</dbReference>